<dbReference type="Gene3D" id="3.40.50.150">
    <property type="entry name" value="Vaccinia Virus protein VP39"/>
    <property type="match status" value="1"/>
</dbReference>
<dbReference type="OrthoDB" id="433955at2759"/>
<reference evidence="1 2" key="1">
    <citation type="submission" date="2013-03" db="EMBL/GenBank/DDBJ databases">
        <title>The Genome Sequence of Phialophora europaea CBS 101466.</title>
        <authorList>
            <consortium name="The Broad Institute Genomics Platform"/>
            <person name="Cuomo C."/>
            <person name="de Hoog S."/>
            <person name="Gorbushina A."/>
            <person name="Walker B."/>
            <person name="Young S.K."/>
            <person name="Zeng Q."/>
            <person name="Gargeya S."/>
            <person name="Fitzgerald M."/>
            <person name="Haas B."/>
            <person name="Abouelleil A."/>
            <person name="Allen A.W."/>
            <person name="Alvarado L."/>
            <person name="Arachchi H.M."/>
            <person name="Berlin A.M."/>
            <person name="Chapman S.B."/>
            <person name="Gainer-Dewar J."/>
            <person name="Goldberg J."/>
            <person name="Griggs A."/>
            <person name="Gujja S."/>
            <person name="Hansen M."/>
            <person name="Howarth C."/>
            <person name="Imamovic A."/>
            <person name="Ireland A."/>
            <person name="Larimer J."/>
            <person name="McCowan C."/>
            <person name="Murphy C."/>
            <person name="Pearson M."/>
            <person name="Poon T.W."/>
            <person name="Priest M."/>
            <person name="Roberts A."/>
            <person name="Saif S."/>
            <person name="Shea T."/>
            <person name="Sisk P."/>
            <person name="Sykes S."/>
            <person name="Wortman J."/>
            <person name="Nusbaum C."/>
            <person name="Birren B."/>
        </authorList>
    </citation>
    <scope>NUCLEOTIDE SEQUENCE [LARGE SCALE GENOMIC DNA]</scope>
    <source>
        <strain evidence="1 2">CBS 101466</strain>
    </source>
</reference>
<protein>
    <recommendedName>
        <fullName evidence="3">Glucose-inducible SAM-dependent methyltransferase Rrg1</fullName>
    </recommendedName>
</protein>
<dbReference type="VEuPathDB" id="FungiDB:HMPREF1541_01373"/>
<dbReference type="InterPro" id="IPR019410">
    <property type="entry name" value="Methyltransf_16"/>
</dbReference>
<accession>W2SEQ7</accession>
<dbReference type="GeneID" id="19968712"/>
<dbReference type="SUPFAM" id="SSF53335">
    <property type="entry name" value="S-adenosyl-L-methionine-dependent methyltransferases"/>
    <property type="match status" value="1"/>
</dbReference>
<dbReference type="PANTHER" id="PTHR14614:SF156">
    <property type="entry name" value="PROTEIN-LYSINE N-METHYLTRANSFERASE EFM2"/>
    <property type="match status" value="1"/>
</dbReference>
<dbReference type="GO" id="GO:0005829">
    <property type="term" value="C:cytosol"/>
    <property type="evidence" value="ECO:0007669"/>
    <property type="project" value="TreeGrafter"/>
</dbReference>
<dbReference type="AlphaFoldDB" id="W2SEQ7"/>
<dbReference type="Proteomes" id="UP000030752">
    <property type="component" value="Unassembled WGS sequence"/>
</dbReference>
<name>W2SEQ7_CYPE1</name>
<dbReference type="RefSeq" id="XP_008711894.1">
    <property type="nucleotide sequence ID" value="XM_008713672.1"/>
</dbReference>
<keyword evidence="2" id="KW-1185">Reference proteome</keyword>
<dbReference type="STRING" id="1220924.W2SEQ7"/>
<dbReference type="CDD" id="cd02440">
    <property type="entry name" value="AdoMet_MTases"/>
    <property type="match status" value="1"/>
</dbReference>
<evidence type="ECO:0008006" key="3">
    <source>
        <dbReference type="Google" id="ProtNLM"/>
    </source>
</evidence>
<organism evidence="1 2">
    <name type="scientific">Cyphellophora europaea (strain CBS 101466)</name>
    <name type="common">Phialophora europaea</name>
    <dbReference type="NCBI Taxonomy" id="1220924"/>
    <lineage>
        <taxon>Eukaryota</taxon>
        <taxon>Fungi</taxon>
        <taxon>Dikarya</taxon>
        <taxon>Ascomycota</taxon>
        <taxon>Pezizomycotina</taxon>
        <taxon>Eurotiomycetes</taxon>
        <taxon>Chaetothyriomycetidae</taxon>
        <taxon>Chaetothyriales</taxon>
        <taxon>Cyphellophoraceae</taxon>
        <taxon>Cyphellophora</taxon>
    </lineage>
</organism>
<dbReference type="eggNOG" id="KOG2793">
    <property type="taxonomic scope" value="Eukaryota"/>
</dbReference>
<dbReference type="PANTHER" id="PTHR14614">
    <property type="entry name" value="HEPATOCELLULAR CARCINOMA-ASSOCIATED ANTIGEN"/>
    <property type="match status" value="1"/>
</dbReference>
<dbReference type="HOGENOM" id="CLU_049351_1_1_1"/>
<gene>
    <name evidence="1" type="ORF">HMPREF1541_01373</name>
</gene>
<dbReference type="FunCoup" id="W2SEQ7">
    <property type="interactions" value="114"/>
</dbReference>
<proteinExistence type="predicted"/>
<sequence length="347" mass="38389">METTNHGWFGENASKLHVHDLPQLWQKPSAEDLLHALDVLTIAPPSFELTREIHGEGRSPVDETGVPAYLTSIVASSLAWIQDDAGRERIWDCASMRLSERSGRTARPAMTRKFEVTDALTIDLHEPSLTGDNLGLKTWASSLLLSRQLPALRKFVSGGRPRLLELGAGTGLVGISVACLWQADVVLTDLPEIVPNLERNLELNDDVLSGWGGSASARALDWSDDDDAPCRSSDKFPSIVAADPIYSPDHPEMLVRAISRWLDFAPSSRVIIELPLRQHYVQERAQLRSLLGGIGLVLLIEDTEQGFDDWLDEDGKPAEVICEWSIWKPQDDRASQGEESQKSTGTW</sequence>
<dbReference type="InterPro" id="IPR029063">
    <property type="entry name" value="SAM-dependent_MTases_sf"/>
</dbReference>
<dbReference type="GO" id="GO:0008757">
    <property type="term" value="F:S-adenosylmethionine-dependent methyltransferase activity"/>
    <property type="evidence" value="ECO:0007669"/>
    <property type="project" value="UniProtKB-ARBA"/>
</dbReference>
<dbReference type="EMBL" id="KB822711">
    <property type="protein sequence ID" value="ETN47182.1"/>
    <property type="molecule type" value="Genomic_DNA"/>
</dbReference>
<dbReference type="Pfam" id="PF10294">
    <property type="entry name" value="Methyltransf_16"/>
    <property type="match status" value="1"/>
</dbReference>
<evidence type="ECO:0000313" key="1">
    <source>
        <dbReference type="EMBL" id="ETN47182.1"/>
    </source>
</evidence>
<dbReference type="InParanoid" id="W2SEQ7"/>
<evidence type="ECO:0000313" key="2">
    <source>
        <dbReference type="Proteomes" id="UP000030752"/>
    </source>
</evidence>